<dbReference type="Proteomes" id="UP001595858">
    <property type="component" value="Unassembled WGS sequence"/>
</dbReference>
<sequence>MTGEKTNAPWLVAALTGCTVLTSGCMAPVDPGELPGVYRSDAAGGEVELDPGGTFTATAVLTGVYPGASDFSGTWEFIGNPASDDFVYLSLDESAPGRISGIQLYATGGGELAFRGDPDGPPSMVLTKVPEP</sequence>
<evidence type="ECO:0000313" key="1">
    <source>
        <dbReference type="EMBL" id="MFC4867876.1"/>
    </source>
</evidence>
<gene>
    <name evidence="1" type="ORF">ACFPCZ_14660</name>
</gene>
<accession>A0ABV9SL79</accession>
<protein>
    <submittedName>
        <fullName evidence="1">Uncharacterized protein</fullName>
    </submittedName>
</protein>
<dbReference type="RefSeq" id="WP_344145570.1">
    <property type="nucleotide sequence ID" value="NZ_BAAAQI010000014.1"/>
</dbReference>
<comment type="caution">
    <text evidence="1">The sequence shown here is derived from an EMBL/GenBank/DDBJ whole genome shotgun (WGS) entry which is preliminary data.</text>
</comment>
<evidence type="ECO:0000313" key="2">
    <source>
        <dbReference type="Proteomes" id="UP001595858"/>
    </source>
</evidence>
<keyword evidence="2" id="KW-1185">Reference proteome</keyword>
<organism evidence="1 2">
    <name type="scientific">Streptomonospora arabica</name>
    <dbReference type="NCBI Taxonomy" id="412417"/>
    <lineage>
        <taxon>Bacteria</taxon>
        <taxon>Bacillati</taxon>
        <taxon>Actinomycetota</taxon>
        <taxon>Actinomycetes</taxon>
        <taxon>Streptosporangiales</taxon>
        <taxon>Nocardiopsidaceae</taxon>
        <taxon>Streptomonospora</taxon>
    </lineage>
</organism>
<name>A0ABV9SL79_9ACTN</name>
<reference evidence="2" key="1">
    <citation type="journal article" date="2019" name="Int. J. Syst. Evol. Microbiol.">
        <title>The Global Catalogue of Microorganisms (GCM) 10K type strain sequencing project: providing services to taxonomists for standard genome sequencing and annotation.</title>
        <authorList>
            <consortium name="The Broad Institute Genomics Platform"/>
            <consortium name="The Broad Institute Genome Sequencing Center for Infectious Disease"/>
            <person name="Wu L."/>
            <person name="Ma J."/>
        </authorList>
    </citation>
    <scope>NUCLEOTIDE SEQUENCE [LARGE SCALE GENOMIC DNA]</scope>
    <source>
        <strain evidence="2">CGMCC 4.7304</strain>
    </source>
</reference>
<dbReference type="EMBL" id="JBHSIY010000010">
    <property type="protein sequence ID" value="MFC4867876.1"/>
    <property type="molecule type" value="Genomic_DNA"/>
</dbReference>
<proteinExistence type="predicted"/>
<dbReference type="PROSITE" id="PS51257">
    <property type="entry name" value="PROKAR_LIPOPROTEIN"/>
    <property type="match status" value="1"/>
</dbReference>